<organism evidence="1 2">
    <name type="scientific">Candidatus Shapirobacteria bacterium CG2_30_35_20</name>
    <dbReference type="NCBI Taxonomy" id="1805376"/>
    <lineage>
        <taxon>Bacteria</taxon>
        <taxon>Candidatus Shapironibacteriota</taxon>
    </lineage>
</organism>
<name>A0A1J5HPZ4_9BACT</name>
<dbReference type="InterPro" id="IPR037914">
    <property type="entry name" value="SpoVT-AbrB_sf"/>
</dbReference>
<dbReference type="SUPFAM" id="SSF89447">
    <property type="entry name" value="AbrB/MazE/MraZ-like"/>
    <property type="match status" value="1"/>
</dbReference>
<proteinExistence type="predicted"/>
<reference evidence="1 2" key="1">
    <citation type="journal article" date="2016" name="Environ. Microbiol.">
        <title>Genomic resolution of a cold subsurface aquifer community provides metabolic insights for novel microbes adapted to high CO concentrations.</title>
        <authorList>
            <person name="Probst A.J."/>
            <person name="Castelle C.J."/>
            <person name="Singh A."/>
            <person name="Brown C.T."/>
            <person name="Anantharaman K."/>
            <person name="Sharon I."/>
            <person name="Hug L.A."/>
            <person name="Burstein D."/>
            <person name="Emerson J.B."/>
            <person name="Thomas B.C."/>
            <person name="Banfield J.F."/>
        </authorList>
    </citation>
    <scope>NUCLEOTIDE SEQUENCE [LARGE SCALE GENOMIC DNA]</scope>
    <source>
        <strain evidence="1">CG2_30_35_20</strain>
    </source>
</reference>
<evidence type="ECO:0000313" key="1">
    <source>
        <dbReference type="EMBL" id="OIP87161.1"/>
    </source>
</evidence>
<sequence>MESQIVSLTSQNQITLPRYMVKKLGKNRPKNMVVSFVDEKFIIKPVVSIWDLAGAMKSDIKATDEQLRQASIQFEKTWAREF</sequence>
<evidence type="ECO:0000313" key="2">
    <source>
        <dbReference type="Proteomes" id="UP000182344"/>
    </source>
</evidence>
<dbReference type="EMBL" id="MNZO01000027">
    <property type="protein sequence ID" value="OIP87161.1"/>
    <property type="molecule type" value="Genomic_DNA"/>
</dbReference>
<gene>
    <name evidence="1" type="ORF">AUK05_01985</name>
</gene>
<dbReference type="AlphaFoldDB" id="A0A1J5HPZ4"/>
<dbReference type="STRING" id="1805376.AUK05_01985"/>
<accession>A0A1J5HPZ4</accession>
<dbReference type="Proteomes" id="UP000182344">
    <property type="component" value="Unassembled WGS sequence"/>
</dbReference>
<evidence type="ECO:0008006" key="3">
    <source>
        <dbReference type="Google" id="ProtNLM"/>
    </source>
</evidence>
<comment type="caution">
    <text evidence="1">The sequence shown here is derived from an EMBL/GenBank/DDBJ whole genome shotgun (WGS) entry which is preliminary data.</text>
</comment>
<protein>
    <recommendedName>
        <fullName evidence="3">SpoVT-AbrB domain-containing protein</fullName>
    </recommendedName>
</protein>